<proteinExistence type="predicted"/>
<dbReference type="AlphaFoldDB" id="A0AAW2CWD7"/>
<gene>
    <name evidence="3" type="ORF">SO802_015654</name>
</gene>
<evidence type="ECO:0000313" key="3">
    <source>
        <dbReference type="EMBL" id="KAL0001873.1"/>
    </source>
</evidence>
<dbReference type="EMBL" id="JAZDWU010000005">
    <property type="protein sequence ID" value="KAL0001873.1"/>
    <property type="molecule type" value="Genomic_DNA"/>
</dbReference>
<dbReference type="Proteomes" id="UP001459277">
    <property type="component" value="Unassembled WGS sequence"/>
</dbReference>
<keyword evidence="1" id="KW-0732">Signal</keyword>
<comment type="caution">
    <text evidence="3">The sequence shown here is derived from an EMBL/GenBank/DDBJ whole genome shotgun (WGS) entry which is preliminary data.</text>
</comment>
<dbReference type="InterPro" id="IPR002156">
    <property type="entry name" value="RNaseH_domain"/>
</dbReference>
<evidence type="ECO:0000313" key="4">
    <source>
        <dbReference type="Proteomes" id="UP001459277"/>
    </source>
</evidence>
<feature type="domain" description="RNase H type-1" evidence="2">
    <location>
        <begin position="41"/>
        <end position="111"/>
    </location>
</feature>
<reference evidence="3 4" key="1">
    <citation type="submission" date="2024-01" db="EMBL/GenBank/DDBJ databases">
        <title>A telomere-to-telomere, gap-free genome of sweet tea (Lithocarpus litseifolius).</title>
        <authorList>
            <person name="Zhou J."/>
        </authorList>
    </citation>
    <scope>NUCLEOTIDE SEQUENCE [LARGE SCALE GENOMIC DNA]</scope>
    <source>
        <strain evidence="3">Zhou-2022a</strain>
        <tissue evidence="3">Leaf</tissue>
    </source>
</reference>
<accession>A0AAW2CWD7</accession>
<feature type="signal peptide" evidence="1">
    <location>
        <begin position="1"/>
        <end position="21"/>
    </location>
</feature>
<dbReference type="GO" id="GO:0004523">
    <property type="term" value="F:RNA-DNA hybrid ribonuclease activity"/>
    <property type="evidence" value="ECO:0007669"/>
    <property type="project" value="InterPro"/>
</dbReference>
<keyword evidence="4" id="KW-1185">Reference proteome</keyword>
<evidence type="ECO:0000259" key="2">
    <source>
        <dbReference type="Pfam" id="PF13456"/>
    </source>
</evidence>
<evidence type="ECO:0000256" key="1">
    <source>
        <dbReference type="SAM" id="SignalP"/>
    </source>
</evidence>
<dbReference type="Pfam" id="PF13456">
    <property type="entry name" value="RVT_3"/>
    <property type="match status" value="1"/>
</dbReference>
<dbReference type="GO" id="GO:0003676">
    <property type="term" value="F:nucleic acid binding"/>
    <property type="evidence" value="ECO:0007669"/>
    <property type="project" value="InterPro"/>
</dbReference>
<feature type="chain" id="PRO_5043811214" description="RNase H type-1 domain-containing protein" evidence="1">
    <location>
        <begin position="22"/>
        <end position="112"/>
    </location>
</feature>
<protein>
    <recommendedName>
        <fullName evidence="2">RNase H type-1 domain-containing protein</fullName>
    </recommendedName>
</protein>
<sequence length="112" mass="11859">MIVGCAAYAACAVCNCAACAAVQCTLHSCTLHRLGVAALRKKLWQPLGPLEVKAKAFEAGLLFAQDIVIREIILEGDFLVVSNALARKSHSPSSIASVVYGSTSLSDELRRV</sequence>
<organism evidence="3 4">
    <name type="scientific">Lithocarpus litseifolius</name>
    <dbReference type="NCBI Taxonomy" id="425828"/>
    <lineage>
        <taxon>Eukaryota</taxon>
        <taxon>Viridiplantae</taxon>
        <taxon>Streptophyta</taxon>
        <taxon>Embryophyta</taxon>
        <taxon>Tracheophyta</taxon>
        <taxon>Spermatophyta</taxon>
        <taxon>Magnoliopsida</taxon>
        <taxon>eudicotyledons</taxon>
        <taxon>Gunneridae</taxon>
        <taxon>Pentapetalae</taxon>
        <taxon>rosids</taxon>
        <taxon>fabids</taxon>
        <taxon>Fagales</taxon>
        <taxon>Fagaceae</taxon>
        <taxon>Lithocarpus</taxon>
    </lineage>
</organism>
<name>A0AAW2CWD7_9ROSI</name>